<evidence type="ECO:0000256" key="2">
    <source>
        <dbReference type="ARBA" id="ARBA00022512"/>
    </source>
</evidence>
<evidence type="ECO:0000256" key="1">
    <source>
        <dbReference type="ARBA" id="ARBA00004191"/>
    </source>
</evidence>
<keyword evidence="5" id="KW-0325">Glycoprotein</keyword>
<protein>
    <recommendedName>
        <fullName evidence="6">Hyphally-regulated cell wall protein N-terminal domain-containing protein</fullName>
    </recommendedName>
</protein>
<dbReference type="AlphaFoldDB" id="A0A1A0GYZ6"/>
<feature type="non-terminal residue" evidence="7">
    <location>
        <position position="1"/>
    </location>
</feature>
<keyword evidence="2" id="KW-0134">Cell wall</keyword>
<evidence type="ECO:0000256" key="3">
    <source>
        <dbReference type="ARBA" id="ARBA00022525"/>
    </source>
</evidence>
<accession>A0A1A0GYZ6</accession>
<evidence type="ECO:0000313" key="8">
    <source>
        <dbReference type="Proteomes" id="UP000092555"/>
    </source>
</evidence>
<evidence type="ECO:0000256" key="5">
    <source>
        <dbReference type="ARBA" id="ARBA00023180"/>
    </source>
</evidence>
<dbReference type="RefSeq" id="XP_018709275.1">
    <property type="nucleotide sequence ID" value="XM_018856415.1"/>
</dbReference>
<sequence>IFNIFLASNVWAMLIERNTTMSTMNELSFTSLTVRPEVDFSVINSNLFTVLGLFKNEGNINITSSSSRTTGVWITGGEFENLGNVILNSSSNDAFSEFHITLLGSFQNTGNISFGIQGGSYEIAPFSVTSVTEWYNTGIMVFAATYGVDVRLNFECRSSSNELTSIVNDGTVCLNNTLWPVKKTIEGIGCITLGSGGQLDLQYSQRTYALAAAQTVYLASFDSLLKVTGWGLFEGNIPVIKVAGFGNRNLIRLHTYSVNGFRYSLTTGMLTVLVGNIHEVNFDIGTDYIMPFFRLTSSAIYYIGNPPHSPPDICFCATTFHTAPRALGLI</sequence>
<keyword evidence="3" id="KW-0964">Secreted</keyword>
<keyword evidence="8" id="KW-1185">Reference proteome</keyword>
<comment type="subcellular location">
    <subcellularLocation>
        <location evidence="1">Secreted</location>
        <location evidence="1">Cell wall</location>
    </subcellularLocation>
</comment>
<comment type="caution">
    <text evidence="7">The sequence shown here is derived from an EMBL/GenBank/DDBJ whole genome shotgun (WGS) entry which is preliminary data.</text>
</comment>
<gene>
    <name evidence="7" type="ORF">METBIDRAFT_33876</name>
</gene>
<proteinExistence type="predicted"/>
<feature type="domain" description="Hyphally-regulated cell wall protein N-terminal" evidence="6">
    <location>
        <begin position="5"/>
        <end position="318"/>
    </location>
</feature>
<dbReference type="GO" id="GO:0009277">
    <property type="term" value="C:fungal-type cell wall"/>
    <property type="evidence" value="ECO:0007669"/>
    <property type="project" value="UniProtKB-ARBA"/>
</dbReference>
<evidence type="ECO:0000256" key="4">
    <source>
        <dbReference type="ARBA" id="ARBA00022729"/>
    </source>
</evidence>
<dbReference type="STRING" id="869754.A0A1A0GYZ6"/>
<dbReference type="OrthoDB" id="4022214at2759"/>
<name>A0A1A0GYZ6_9ASCO</name>
<dbReference type="Proteomes" id="UP000092555">
    <property type="component" value="Unassembled WGS sequence"/>
</dbReference>
<keyword evidence="4" id="KW-0732">Signal</keyword>
<reference evidence="7 8" key="1">
    <citation type="submission" date="2016-05" db="EMBL/GenBank/DDBJ databases">
        <title>Comparative genomics of biotechnologically important yeasts.</title>
        <authorList>
            <consortium name="DOE Joint Genome Institute"/>
            <person name="Riley R."/>
            <person name="Haridas S."/>
            <person name="Wolfe K.H."/>
            <person name="Lopes M.R."/>
            <person name="Hittinger C.T."/>
            <person name="Goker M."/>
            <person name="Salamov A."/>
            <person name="Wisecaver J."/>
            <person name="Long T.M."/>
            <person name="Aerts A.L."/>
            <person name="Barry K."/>
            <person name="Choi C."/>
            <person name="Clum A."/>
            <person name="Coughlan A.Y."/>
            <person name="Deshpande S."/>
            <person name="Douglass A.P."/>
            <person name="Hanson S.J."/>
            <person name="Klenk H.-P."/>
            <person name="LaButti K."/>
            <person name="Lapidus A."/>
            <person name="Lindquist E."/>
            <person name="Lipzen A."/>
            <person name="Meier-kolthoff J.P."/>
            <person name="Ohm R.A."/>
            <person name="Otillar R.P."/>
            <person name="Pangilinan J."/>
            <person name="Peng Y."/>
            <person name="Rokas A."/>
            <person name="Rosa C.A."/>
            <person name="Scheuner C."/>
            <person name="Sibirny A.A."/>
            <person name="Slot J.C."/>
            <person name="Stielow J.B."/>
            <person name="Sun H."/>
            <person name="Kurtzman C.P."/>
            <person name="Blackwell M."/>
            <person name="Grigoriev I.V."/>
            <person name="Jeffries T.W."/>
        </authorList>
    </citation>
    <scope>NUCLEOTIDE SEQUENCE [LARGE SCALE GENOMIC DNA]</scope>
    <source>
        <strain evidence="7 8">NRRL YB-4993</strain>
    </source>
</reference>
<dbReference type="Pfam" id="PF11765">
    <property type="entry name" value="Hyphal_reg_CWP"/>
    <property type="match status" value="1"/>
</dbReference>
<dbReference type="GeneID" id="30029391"/>
<organism evidence="7 8">
    <name type="scientific">Metschnikowia bicuspidata var. bicuspidata NRRL YB-4993</name>
    <dbReference type="NCBI Taxonomy" id="869754"/>
    <lineage>
        <taxon>Eukaryota</taxon>
        <taxon>Fungi</taxon>
        <taxon>Dikarya</taxon>
        <taxon>Ascomycota</taxon>
        <taxon>Saccharomycotina</taxon>
        <taxon>Pichiomycetes</taxon>
        <taxon>Metschnikowiaceae</taxon>
        <taxon>Metschnikowia</taxon>
    </lineage>
</organism>
<dbReference type="InterPro" id="IPR021031">
    <property type="entry name" value="Hyphal-reg_cell_wall_N"/>
</dbReference>
<evidence type="ECO:0000313" key="7">
    <source>
        <dbReference type="EMBL" id="OBA16976.1"/>
    </source>
</evidence>
<dbReference type="EMBL" id="LXTC01000011">
    <property type="protein sequence ID" value="OBA16976.1"/>
    <property type="molecule type" value="Genomic_DNA"/>
</dbReference>
<evidence type="ECO:0000259" key="6">
    <source>
        <dbReference type="Pfam" id="PF11765"/>
    </source>
</evidence>